<evidence type="ECO:0000313" key="2">
    <source>
        <dbReference type="EMBL" id="JAP15235.1"/>
    </source>
</evidence>
<dbReference type="AlphaFoldDB" id="A0A0V0H500"/>
<proteinExistence type="predicted"/>
<accession>A0A0V0H500</accession>
<dbReference type="EMBL" id="GEDG01025455">
    <property type="protein sequence ID" value="JAP15235.1"/>
    <property type="molecule type" value="Transcribed_RNA"/>
</dbReference>
<feature type="region of interest" description="Disordered" evidence="1">
    <location>
        <begin position="44"/>
        <end position="63"/>
    </location>
</feature>
<feature type="non-terminal residue" evidence="2">
    <location>
        <position position="1"/>
    </location>
</feature>
<organism evidence="2">
    <name type="scientific">Solanum chacoense</name>
    <name type="common">Chaco potato</name>
    <dbReference type="NCBI Taxonomy" id="4108"/>
    <lineage>
        <taxon>Eukaryota</taxon>
        <taxon>Viridiplantae</taxon>
        <taxon>Streptophyta</taxon>
        <taxon>Embryophyta</taxon>
        <taxon>Tracheophyta</taxon>
        <taxon>Spermatophyta</taxon>
        <taxon>Magnoliopsida</taxon>
        <taxon>eudicotyledons</taxon>
        <taxon>Gunneridae</taxon>
        <taxon>Pentapetalae</taxon>
        <taxon>asterids</taxon>
        <taxon>lamiids</taxon>
        <taxon>Solanales</taxon>
        <taxon>Solanaceae</taxon>
        <taxon>Solanoideae</taxon>
        <taxon>Solaneae</taxon>
        <taxon>Solanum</taxon>
    </lineage>
</organism>
<protein>
    <submittedName>
        <fullName evidence="2">Putative ovule protein</fullName>
    </submittedName>
</protein>
<evidence type="ECO:0000256" key="1">
    <source>
        <dbReference type="SAM" id="MobiDB-lite"/>
    </source>
</evidence>
<name>A0A0V0H500_SOLCH</name>
<sequence length="63" mass="7115">LVLKISAINFKKIYCIWFLLLINLLHLDPLSTSRSIESLLSKSTIQSHTTTTTTTPHPHKTPT</sequence>
<reference evidence="2" key="1">
    <citation type="submission" date="2015-12" db="EMBL/GenBank/DDBJ databases">
        <title>Gene expression during late stages of embryo sac development: a critical building block for successful pollen-pistil interactions.</title>
        <authorList>
            <person name="Liu Y."/>
            <person name="Joly V."/>
            <person name="Sabar M."/>
            <person name="Matton D.P."/>
        </authorList>
    </citation>
    <scope>NUCLEOTIDE SEQUENCE</scope>
</reference>